<comment type="caution">
    <text evidence="1">The sequence shown here is derived from an EMBL/GenBank/DDBJ whole genome shotgun (WGS) entry which is preliminary data.</text>
</comment>
<dbReference type="AlphaFoldDB" id="A0A9W7IGP7"/>
<proteinExistence type="predicted"/>
<accession>A0A9W7IGP7</accession>
<organism evidence="1 2">
    <name type="scientific">Hibiscus trionum</name>
    <name type="common">Flower of an hour</name>
    <dbReference type="NCBI Taxonomy" id="183268"/>
    <lineage>
        <taxon>Eukaryota</taxon>
        <taxon>Viridiplantae</taxon>
        <taxon>Streptophyta</taxon>
        <taxon>Embryophyta</taxon>
        <taxon>Tracheophyta</taxon>
        <taxon>Spermatophyta</taxon>
        <taxon>Magnoliopsida</taxon>
        <taxon>eudicotyledons</taxon>
        <taxon>Gunneridae</taxon>
        <taxon>Pentapetalae</taxon>
        <taxon>rosids</taxon>
        <taxon>malvids</taxon>
        <taxon>Malvales</taxon>
        <taxon>Malvaceae</taxon>
        <taxon>Malvoideae</taxon>
        <taxon>Hibiscus</taxon>
    </lineage>
</organism>
<dbReference type="EMBL" id="BSYR01000026">
    <property type="protein sequence ID" value="GMI94781.1"/>
    <property type="molecule type" value="Genomic_DNA"/>
</dbReference>
<reference evidence="1" key="1">
    <citation type="submission" date="2023-05" db="EMBL/GenBank/DDBJ databases">
        <title>Genome and transcriptome analyses reveal genes involved in the formation of fine ridges on petal epidermal cells in Hibiscus trionum.</title>
        <authorList>
            <person name="Koshimizu S."/>
            <person name="Masuda S."/>
            <person name="Ishii T."/>
            <person name="Shirasu K."/>
            <person name="Hoshino A."/>
            <person name="Arita M."/>
        </authorList>
    </citation>
    <scope>NUCLEOTIDE SEQUENCE</scope>
    <source>
        <strain evidence="1">Hamamatsu line</strain>
    </source>
</reference>
<dbReference type="Proteomes" id="UP001165190">
    <property type="component" value="Unassembled WGS sequence"/>
</dbReference>
<evidence type="ECO:0000313" key="1">
    <source>
        <dbReference type="EMBL" id="GMI94781.1"/>
    </source>
</evidence>
<sequence length="79" mass="8659">MDPSSAGDDCKNNDHINNLIVAKKSLKLSLEKSKFLGLALEKAGPRLDHIRRRLSSLEAVVRSIRADKDALAAVRGHIN</sequence>
<name>A0A9W7IGP7_HIBTR</name>
<protein>
    <submittedName>
        <fullName evidence="1">Exocyst subunit exo70 family protein G1</fullName>
    </submittedName>
</protein>
<evidence type="ECO:0000313" key="2">
    <source>
        <dbReference type="Proteomes" id="UP001165190"/>
    </source>
</evidence>
<dbReference type="OrthoDB" id="1697855at2759"/>
<keyword evidence="2" id="KW-1185">Reference proteome</keyword>
<gene>
    <name evidence="1" type="ORF">HRI_003147400</name>
</gene>